<reference evidence="2" key="1">
    <citation type="submission" date="2020-07" db="EMBL/GenBank/DDBJ databases">
        <title>Genome sequence and genetic diversity analysis of an under-domesticated orphan crop, white fonio (Digitaria exilis).</title>
        <authorList>
            <person name="Bennetzen J.L."/>
            <person name="Chen S."/>
            <person name="Ma X."/>
            <person name="Wang X."/>
            <person name="Yssel A.E.J."/>
            <person name="Chaluvadi S.R."/>
            <person name="Johnson M."/>
            <person name="Gangashetty P."/>
            <person name="Hamidou F."/>
            <person name="Sanogo M.D."/>
            <person name="Zwaenepoel A."/>
            <person name="Wallace J."/>
            <person name="Van De Peer Y."/>
            <person name="Van Deynze A."/>
        </authorList>
    </citation>
    <scope>NUCLEOTIDE SEQUENCE</scope>
    <source>
        <tissue evidence="2">Leaves</tissue>
    </source>
</reference>
<dbReference type="AlphaFoldDB" id="A0A835KYR2"/>
<sequence length="65" mass="7361">MGQRSSSQSQQHEPVEQMAVSIDSKNRQEQVRKAAAAEHMNRPYYASSHDELVLMVSLDSITKIM</sequence>
<dbReference type="EMBL" id="JACEFO010000033">
    <property type="protein sequence ID" value="KAF8783964.1"/>
    <property type="molecule type" value="Genomic_DNA"/>
</dbReference>
<accession>A0A835KYR2</accession>
<gene>
    <name evidence="2" type="ORF">HU200_000055</name>
</gene>
<evidence type="ECO:0000313" key="3">
    <source>
        <dbReference type="Proteomes" id="UP000636709"/>
    </source>
</evidence>
<feature type="compositionally biased region" description="Polar residues" evidence="1">
    <location>
        <begin position="1"/>
        <end position="12"/>
    </location>
</feature>
<evidence type="ECO:0000256" key="1">
    <source>
        <dbReference type="SAM" id="MobiDB-lite"/>
    </source>
</evidence>
<dbReference type="Gramene" id="Dexi3A01G0030830.1">
    <property type="protein sequence ID" value="Dexi3A01G0030830.1:cds"/>
    <property type="gene ID" value="Dexi3A01G0030830"/>
</dbReference>
<name>A0A835KYR2_9POAL</name>
<keyword evidence="3" id="KW-1185">Reference proteome</keyword>
<dbReference type="Proteomes" id="UP000636709">
    <property type="component" value="Unassembled WGS sequence"/>
</dbReference>
<proteinExistence type="predicted"/>
<comment type="caution">
    <text evidence="2">The sequence shown here is derived from an EMBL/GenBank/DDBJ whole genome shotgun (WGS) entry which is preliminary data.</text>
</comment>
<dbReference type="OrthoDB" id="687568at2759"/>
<evidence type="ECO:0000313" key="2">
    <source>
        <dbReference type="EMBL" id="KAF8783964.1"/>
    </source>
</evidence>
<protein>
    <submittedName>
        <fullName evidence="2">Uncharacterized protein</fullName>
    </submittedName>
</protein>
<feature type="compositionally biased region" description="Basic and acidic residues" evidence="1">
    <location>
        <begin position="24"/>
        <end position="35"/>
    </location>
</feature>
<feature type="region of interest" description="Disordered" evidence="1">
    <location>
        <begin position="1"/>
        <end position="35"/>
    </location>
</feature>
<organism evidence="2 3">
    <name type="scientific">Digitaria exilis</name>
    <dbReference type="NCBI Taxonomy" id="1010633"/>
    <lineage>
        <taxon>Eukaryota</taxon>
        <taxon>Viridiplantae</taxon>
        <taxon>Streptophyta</taxon>
        <taxon>Embryophyta</taxon>
        <taxon>Tracheophyta</taxon>
        <taxon>Spermatophyta</taxon>
        <taxon>Magnoliopsida</taxon>
        <taxon>Liliopsida</taxon>
        <taxon>Poales</taxon>
        <taxon>Poaceae</taxon>
        <taxon>PACMAD clade</taxon>
        <taxon>Panicoideae</taxon>
        <taxon>Panicodae</taxon>
        <taxon>Paniceae</taxon>
        <taxon>Anthephorinae</taxon>
        <taxon>Digitaria</taxon>
    </lineage>
</organism>